<accession>A0A4Q1UD27</accession>
<gene>
    <name evidence="2" type="ORF">B5P46_02210</name>
</gene>
<dbReference type="Proteomes" id="UP000290767">
    <property type="component" value="Unassembled WGS sequence"/>
</dbReference>
<name>A0A4Q1UD27_RHILE</name>
<comment type="caution">
    <text evidence="2">The sequence shown here is derived from an EMBL/GenBank/DDBJ whole genome shotgun (WGS) entry which is preliminary data.</text>
</comment>
<feature type="transmembrane region" description="Helical" evidence="1">
    <location>
        <begin position="53"/>
        <end position="75"/>
    </location>
</feature>
<evidence type="ECO:0000313" key="3">
    <source>
        <dbReference type="Proteomes" id="UP000290767"/>
    </source>
</evidence>
<keyword evidence="1" id="KW-0472">Membrane</keyword>
<evidence type="ECO:0000256" key="1">
    <source>
        <dbReference type="SAM" id="Phobius"/>
    </source>
</evidence>
<evidence type="ECO:0000313" key="2">
    <source>
        <dbReference type="EMBL" id="RXT29894.1"/>
    </source>
</evidence>
<protein>
    <submittedName>
        <fullName evidence="2">Uncharacterized protein</fullName>
    </submittedName>
</protein>
<dbReference type="EMBL" id="MZMU01000002">
    <property type="protein sequence ID" value="RXT29894.1"/>
    <property type="molecule type" value="Genomic_DNA"/>
</dbReference>
<sequence>MTRAALMAVHVGLGSAWKGKGATRRIIGNIVRVLWFGALRERQMNLESDRRALAIYIGAIILVGLLIVLGATLSWNAGGKSDAPAQISTETNP</sequence>
<organism evidence="2 3">
    <name type="scientific">Rhizobium leguminosarum</name>
    <dbReference type="NCBI Taxonomy" id="384"/>
    <lineage>
        <taxon>Bacteria</taxon>
        <taxon>Pseudomonadati</taxon>
        <taxon>Pseudomonadota</taxon>
        <taxon>Alphaproteobacteria</taxon>
        <taxon>Hyphomicrobiales</taxon>
        <taxon>Rhizobiaceae</taxon>
        <taxon>Rhizobium/Agrobacterium group</taxon>
        <taxon>Rhizobium</taxon>
    </lineage>
</organism>
<reference evidence="2 3" key="1">
    <citation type="submission" date="2017-03" db="EMBL/GenBank/DDBJ databases">
        <authorList>
            <person name="Safronova V.I."/>
            <person name="Sazanova A.L."/>
            <person name="Chirak E.R."/>
        </authorList>
    </citation>
    <scope>NUCLEOTIDE SEQUENCE [LARGE SCALE GENOMIC DNA]</scope>
    <source>
        <strain evidence="2 3">Tri-43</strain>
    </source>
</reference>
<keyword evidence="1" id="KW-1133">Transmembrane helix</keyword>
<dbReference type="AlphaFoldDB" id="A0A4Q1UD27"/>
<keyword evidence="1" id="KW-0812">Transmembrane</keyword>
<proteinExistence type="predicted"/>